<evidence type="ECO:0000256" key="10">
    <source>
        <dbReference type="HAMAP-Rule" id="MF_00033"/>
    </source>
</evidence>
<dbReference type="Pfam" id="PF03033">
    <property type="entry name" value="Glyco_transf_28"/>
    <property type="match status" value="1"/>
</dbReference>
<comment type="caution">
    <text evidence="10">Lacks conserved residue(s) required for the propagation of feature annotation.</text>
</comment>
<comment type="pathway">
    <text evidence="10">Cell wall biogenesis; peptidoglycan biosynthesis.</text>
</comment>
<organism evidence="14 15">
    <name type="scientific">Solibacillus kalamii</name>
    <dbReference type="NCBI Taxonomy" id="1748298"/>
    <lineage>
        <taxon>Bacteria</taxon>
        <taxon>Bacillati</taxon>
        <taxon>Bacillota</taxon>
        <taxon>Bacilli</taxon>
        <taxon>Bacillales</taxon>
        <taxon>Caryophanaceae</taxon>
        <taxon>Solibacillus</taxon>
    </lineage>
</organism>
<evidence type="ECO:0000256" key="9">
    <source>
        <dbReference type="ARBA" id="ARBA00023316"/>
    </source>
</evidence>
<dbReference type="InterPro" id="IPR006009">
    <property type="entry name" value="GlcNAc_MurG"/>
</dbReference>
<keyword evidence="15" id="KW-1185">Reference proteome</keyword>
<evidence type="ECO:0000256" key="5">
    <source>
        <dbReference type="ARBA" id="ARBA00022960"/>
    </source>
</evidence>
<sequence>MNEKTIILTGGGTAGHVSLNEAIIPSLQEAGYNVHYIGSHDGIEKELITNAFPSLPYHSISSGKLRRYFSVQNFTDPFKVMAGVTQAFSIIKKIKPTVIFSKGGFVSVPVVIAAKLANIPVVVHESDVTPGLANKISLPFASHIFTVFKETMKHLPNDKSTCTGSIIRQQLFEGNRERGLALCGFTAEKKVLLVMGGSLGSVIINDALRENLPSLLEKYQIIHLCGKGNADKKLENLQGYCQFEYVTTELPDLLYATDFVVSRAGSNSIFEFLALHKPMLLIPLSAAKSRGDQILNANLFKKQGFAHVLDEEQLTKESFMEAIQMLEQKAEEMIDQMLEVEHPKTPKEMVALITQYEK</sequence>
<comment type="caution">
    <text evidence="14">The sequence shown here is derived from an EMBL/GenBank/DDBJ whole genome shotgun (WGS) entry which is preliminary data.</text>
</comment>
<keyword evidence="3 10" id="KW-0328">Glycosyltransferase</keyword>
<keyword evidence="7 10" id="KW-0472">Membrane</keyword>
<comment type="subcellular location">
    <subcellularLocation>
        <location evidence="10">Cell membrane</location>
        <topology evidence="10">Peripheral membrane protein</topology>
        <orientation evidence="10">Cytoplasmic side</orientation>
    </subcellularLocation>
</comment>
<reference evidence="14 15" key="1">
    <citation type="journal article" date="2017" name="Int. J. Syst. Evol. Microbiol.">
        <title>Solibacillus kalamii sp. nov., isolated from a high-efficiency particulate arrestance filter system used in the International Space Station.</title>
        <authorList>
            <person name="Checinska Sielaff A."/>
            <person name="Kumar R.M."/>
            <person name="Pal D."/>
            <person name="Mayilraj S."/>
            <person name="Venkateswaran K."/>
        </authorList>
    </citation>
    <scope>NUCLEOTIDE SEQUENCE [LARGE SCALE GENOMIC DNA]</scope>
    <source>
        <strain evidence="14 15">ISSFR-015</strain>
    </source>
</reference>
<dbReference type="EC" id="2.4.1.227" evidence="10"/>
<dbReference type="HAMAP" id="MF_00033">
    <property type="entry name" value="MurG"/>
    <property type="match status" value="1"/>
</dbReference>
<name>A0ABX3ZI80_9BACL</name>
<comment type="function">
    <text evidence="10">Cell wall formation. Catalyzes the transfer of a GlcNAc subunit on undecaprenyl-pyrophosphoryl-MurNAc-pentapeptide (lipid intermediate I) to form undecaprenyl-pyrophosphoryl-MurNAc-(pentapeptide)GlcNAc (lipid intermediate II).</text>
</comment>
<comment type="similarity">
    <text evidence="10">Belongs to the glycosyltransferase 28 family. MurG subfamily.</text>
</comment>
<keyword evidence="2 10" id="KW-0132">Cell division</keyword>
<dbReference type="Gene3D" id="3.40.50.2000">
    <property type="entry name" value="Glycogen Phosphorylase B"/>
    <property type="match status" value="2"/>
</dbReference>
<keyword evidence="8 10" id="KW-0131">Cell cycle</keyword>
<keyword evidence="11" id="KW-0175">Coiled coil</keyword>
<feature type="binding site" evidence="10">
    <location>
        <position position="168"/>
    </location>
    <ligand>
        <name>UDP-N-acetyl-alpha-D-glucosamine</name>
        <dbReference type="ChEBI" id="CHEBI:57705"/>
    </ligand>
</feature>
<keyword evidence="5 10" id="KW-0133">Cell shape</keyword>
<dbReference type="RefSeq" id="WP_087616670.1">
    <property type="nucleotide sequence ID" value="NZ_JAFBEY010000001.1"/>
</dbReference>
<feature type="domain" description="Glycosyltransferase family 28 N-terminal" evidence="12">
    <location>
        <begin position="6"/>
        <end position="145"/>
    </location>
</feature>
<feature type="binding site" evidence="10">
    <location>
        <position position="293"/>
    </location>
    <ligand>
        <name>UDP-N-acetyl-alpha-D-glucosamine</name>
        <dbReference type="ChEBI" id="CHEBI:57705"/>
    </ligand>
</feature>
<evidence type="ECO:0000259" key="12">
    <source>
        <dbReference type="Pfam" id="PF03033"/>
    </source>
</evidence>
<evidence type="ECO:0000313" key="14">
    <source>
        <dbReference type="EMBL" id="OUZ39429.1"/>
    </source>
</evidence>
<keyword evidence="1 10" id="KW-1003">Cell membrane</keyword>
<keyword evidence="9 10" id="KW-0961">Cell wall biogenesis/degradation</keyword>
<dbReference type="NCBIfam" id="NF009102">
    <property type="entry name" value="PRK12446.1"/>
    <property type="match status" value="1"/>
</dbReference>
<dbReference type="CDD" id="cd03785">
    <property type="entry name" value="GT28_MurG"/>
    <property type="match status" value="1"/>
</dbReference>
<feature type="domain" description="Glycosyl transferase family 28 C-terminal" evidence="13">
    <location>
        <begin position="191"/>
        <end position="337"/>
    </location>
</feature>
<feature type="binding site" evidence="10">
    <location>
        <begin position="13"/>
        <end position="15"/>
    </location>
    <ligand>
        <name>UDP-N-acetyl-alpha-D-glucosamine</name>
        <dbReference type="ChEBI" id="CHEBI:57705"/>
    </ligand>
</feature>
<dbReference type="PANTHER" id="PTHR21015">
    <property type="entry name" value="UDP-N-ACETYLGLUCOSAMINE--N-ACETYLMURAMYL-(PENTAPEPTIDE) PYROPHOSPHORYL-UNDECAPRENOL N-ACETYLGLUCOSAMINE TRANSFERASE 1"/>
    <property type="match status" value="1"/>
</dbReference>
<proteinExistence type="inferred from homology"/>
<dbReference type="Proteomes" id="UP000196594">
    <property type="component" value="Unassembled WGS sequence"/>
</dbReference>
<evidence type="ECO:0000256" key="2">
    <source>
        <dbReference type="ARBA" id="ARBA00022618"/>
    </source>
</evidence>
<dbReference type="InterPro" id="IPR007235">
    <property type="entry name" value="Glyco_trans_28_C"/>
</dbReference>
<evidence type="ECO:0000256" key="8">
    <source>
        <dbReference type="ARBA" id="ARBA00023306"/>
    </source>
</evidence>
<evidence type="ECO:0000256" key="4">
    <source>
        <dbReference type="ARBA" id="ARBA00022679"/>
    </source>
</evidence>
<feature type="coiled-coil region" evidence="11">
    <location>
        <begin position="309"/>
        <end position="336"/>
    </location>
</feature>
<comment type="catalytic activity">
    <reaction evidence="10">
        <text>di-trans,octa-cis-undecaprenyl diphospho-N-acetyl-alpha-D-muramoyl-L-alanyl-D-glutamyl-meso-2,6-diaminopimeloyl-D-alanyl-D-alanine + UDP-N-acetyl-alpha-D-glucosamine = di-trans,octa-cis-undecaprenyl diphospho-[N-acetyl-alpha-D-glucosaminyl-(1-&gt;4)]-N-acetyl-alpha-D-muramoyl-L-alanyl-D-glutamyl-meso-2,6-diaminopimeloyl-D-alanyl-D-alanine + UDP + H(+)</text>
        <dbReference type="Rhea" id="RHEA:31227"/>
        <dbReference type="ChEBI" id="CHEBI:15378"/>
        <dbReference type="ChEBI" id="CHEBI:57705"/>
        <dbReference type="ChEBI" id="CHEBI:58223"/>
        <dbReference type="ChEBI" id="CHEBI:61387"/>
        <dbReference type="ChEBI" id="CHEBI:61388"/>
        <dbReference type="EC" id="2.4.1.227"/>
    </reaction>
</comment>
<keyword evidence="4 10" id="KW-0808">Transferase</keyword>
<dbReference type="Pfam" id="PF04101">
    <property type="entry name" value="Glyco_tran_28_C"/>
    <property type="match status" value="1"/>
</dbReference>
<evidence type="ECO:0000256" key="7">
    <source>
        <dbReference type="ARBA" id="ARBA00023136"/>
    </source>
</evidence>
<feature type="binding site" evidence="10">
    <location>
        <position position="198"/>
    </location>
    <ligand>
        <name>UDP-N-acetyl-alpha-D-glucosamine</name>
        <dbReference type="ChEBI" id="CHEBI:57705"/>
    </ligand>
</feature>
<dbReference type="PANTHER" id="PTHR21015:SF27">
    <property type="entry name" value="UDP-N-ACETYLGLUCOSAMINE--N-ACETYLMURAMYL-(PENTAPEPTIDE) PYROPHOSPHORYL-UNDECAPRENOL N-ACETYLGLUCOSAMINE TRANSFERASE"/>
    <property type="match status" value="1"/>
</dbReference>
<evidence type="ECO:0000313" key="15">
    <source>
        <dbReference type="Proteomes" id="UP000196594"/>
    </source>
</evidence>
<dbReference type="EMBL" id="NHNT01000003">
    <property type="protein sequence ID" value="OUZ39429.1"/>
    <property type="molecule type" value="Genomic_DNA"/>
</dbReference>
<evidence type="ECO:0000256" key="11">
    <source>
        <dbReference type="SAM" id="Coils"/>
    </source>
</evidence>
<keyword evidence="6 10" id="KW-0573">Peptidoglycan synthesis</keyword>
<evidence type="ECO:0000259" key="13">
    <source>
        <dbReference type="Pfam" id="PF04101"/>
    </source>
</evidence>
<evidence type="ECO:0000256" key="6">
    <source>
        <dbReference type="ARBA" id="ARBA00022984"/>
    </source>
</evidence>
<evidence type="ECO:0000256" key="3">
    <source>
        <dbReference type="ARBA" id="ARBA00022676"/>
    </source>
</evidence>
<accession>A0ABX3ZI80</accession>
<dbReference type="SUPFAM" id="SSF53756">
    <property type="entry name" value="UDP-Glycosyltransferase/glycogen phosphorylase"/>
    <property type="match status" value="1"/>
</dbReference>
<gene>
    <name evidence="10" type="primary">murG</name>
    <name evidence="14" type="ORF">CBM15_07145</name>
</gene>
<evidence type="ECO:0000256" key="1">
    <source>
        <dbReference type="ARBA" id="ARBA00022475"/>
    </source>
</evidence>
<protein>
    <recommendedName>
        <fullName evidence="10">UDP-N-acetylglucosamine--N-acetylmuramyl-(pentapeptide) pyrophosphoryl-undecaprenol N-acetylglucosamine transferase</fullName>
        <ecNumber evidence="10">2.4.1.227</ecNumber>
    </recommendedName>
    <alternativeName>
        <fullName evidence="10">Undecaprenyl-PP-MurNAc-pentapeptide-UDPGlcNAc GlcNAc transferase</fullName>
    </alternativeName>
</protein>
<dbReference type="InterPro" id="IPR004276">
    <property type="entry name" value="GlycoTrans_28_N"/>
</dbReference>